<dbReference type="InterPro" id="IPR001647">
    <property type="entry name" value="HTH_TetR"/>
</dbReference>
<dbReference type="SUPFAM" id="SSF46689">
    <property type="entry name" value="Homeodomain-like"/>
    <property type="match status" value="1"/>
</dbReference>
<feature type="DNA-binding region" description="H-T-H motif" evidence="2">
    <location>
        <begin position="46"/>
        <end position="65"/>
    </location>
</feature>
<evidence type="ECO:0000313" key="5">
    <source>
        <dbReference type="Proteomes" id="UP000008004"/>
    </source>
</evidence>
<dbReference type="PATRIC" id="fig|487521.10.peg.4989"/>
<gene>
    <name evidence="4" type="ordered locus">OCU_49820</name>
</gene>
<dbReference type="Proteomes" id="UP000008004">
    <property type="component" value="Chromosome"/>
</dbReference>
<dbReference type="PANTHER" id="PTHR30055:SF187">
    <property type="entry name" value="TRANSCRIPTIONAL REGULATORY PROTEIN"/>
    <property type="match status" value="1"/>
</dbReference>
<evidence type="ECO:0000259" key="3">
    <source>
        <dbReference type="PROSITE" id="PS50977"/>
    </source>
</evidence>
<dbReference type="KEGG" id="mia:OCU_49820"/>
<dbReference type="PANTHER" id="PTHR30055">
    <property type="entry name" value="HTH-TYPE TRANSCRIPTIONAL REGULATOR RUTR"/>
    <property type="match status" value="1"/>
</dbReference>
<name>H8IJE2_MYCIA</name>
<evidence type="ECO:0000256" key="2">
    <source>
        <dbReference type="PROSITE-ProRule" id="PRU00335"/>
    </source>
</evidence>
<feature type="domain" description="HTH tetR-type" evidence="3">
    <location>
        <begin position="23"/>
        <end position="83"/>
    </location>
</feature>
<keyword evidence="1 2" id="KW-0238">DNA-binding</keyword>
<dbReference type="PROSITE" id="PS50977">
    <property type="entry name" value="HTH_TETR_2"/>
    <property type="match status" value="1"/>
</dbReference>
<dbReference type="InterPro" id="IPR009057">
    <property type="entry name" value="Homeodomain-like_sf"/>
</dbReference>
<evidence type="ECO:0000313" key="4">
    <source>
        <dbReference type="EMBL" id="AFC46201.1"/>
    </source>
</evidence>
<accession>H8IJE2</accession>
<dbReference type="Pfam" id="PF00440">
    <property type="entry name" value="TetR_N"/>
    <property type="match status" value="1"/>
</dbReference>
<proteinExistence type="predicted"/>
<reference evidence="4 5" key="1">
    <citation type="journal article" date="2012" name="J. Bacteriol.">
        <title>Complete genome sequence of Mycobacterium intracellulare strain ATCC 13950T.</title>
        <authorList>
            <person name="Kim B.J."/>
            <person name="Choi B.S."/>
            <person name="Lim J.S."/>
            <person name="Choi I.Y."/>
            <person name="Lee J.H."/>
            <person name="Chun J."/>
            <person name="Kook Y.H."/>
            <person name="Kim B.J."/>
        </authorList>
    </citation>
    <scope>NUCLEOTIDE SEQUENCE [LARGE SCALE GENOMIC DNA]</scope>
    <source>
        <strain evidence="5">ATCC 13950 / DSM 43223 / JCM 6384 / NCTC 13025 / 3600</strain>
    </source>
</reference>
<dbReference type="eggNOG" id="COG1309">
    <property type="taxonomic scope" value="Bacteria"/>
</dbReference>
<organism evidence="4 5">
    <name type="scientific">Mycobacterium intracellulare (strain ATCC 13950 / DSM 43223 / JCM 6384 / NCTC 13025 / 3600)</name>
    <dbReference type="NCBI Taxonomy" id="487521"/>
    <lineage>
        <taxon>Bacteria</taxon>
        <taxon>Bacillati</taxon>
        <taxon>Actinomycetota</taxon>
        <taxon>Actinomycetes</taxon>
        <taxon>Mycobacteriales</taxon>
        <taxon>Mycobacteriaceae</taxon>
        <taxon>Mycobacterium</taxon>
        <taxon>Mycobacterium avium complex (MAC)</taxon>
    </lineage>
</organism>
<evidence type="ECO:0000256" key="1">
    <source>
        <dbReference type="ARBA" id="ARBA00023125"/>
    </source>
</evidence>
<dbReference type="AlphaFoldDB" id="H8IJE2"/>
<dbReference type="HOGENOM" id="CLU_069356_13_1_11"/>
<dbReference type="GO" id="GO:0003700">
    <property type="term" value="F:DNA-binding transcription factor activity"/>
    <property type="evidence" value="ECO:0007669"/>
    <property type="project" value="TreeGrafter"/>
</dbReference>
<dbReference type="Gene3D" id="1.10.357.10">
    <property type="entry name" value="Tetracycline Repressor, domain 2"/>
    <property type="match status" value="1"/>
</dbReference>
<dbReference type="GO" id="GO:0000976">
    <property type="term" value="F:transcription cis-regulatory region binding"/>
    <property type="evidence" value="ECO:0007669"/>
    <property type="project" value="TreeGrafter"/>
</dbReference>
<dbReference type="InterPro" id="IPR050109">
    <property type="entry name" value="HTH-type_TetR-like_transc_reg"/>
</dbReference>
<dbReference type="EMBL" id="CP003322">
    <property type="protein sequence ID" value="AFC46201.1"/>
    <property type="molecule type" value="Genomic_DNA"/>
</dbReference>
<protein>
    <submittedName>
        <fullName evidence="4">Transcriptional regulator, TetR family protein</fullName>
    </submittedName>
</protein>
<sequence length="210" mass="22592">MGVRAVTSAMTATDGDPALDEVDPFRLRLLDGLATSITERGYRASTVADVVRCARTSKRTFYDHFAGKEECFLELLAVDIEKLGAKIAASVDPDADWHAQIRQAVEAYVGYIEARPAITLSWIRELPSLGAAARPVQRRGLQLLTSLLIDLSASPGFRRAKLPPLTAPLAVILLGGLRELTALAVEDGTPVREIVEPAVDASVALLGPRH</sequence>